<accession>A0AA88MFT3</accession>
<protein>
    <recommendedName>
        <fullName evidence="5">Ig-like domain-containing protein</fullName>
    </recommendedName>
</protein>
<feature type="domain" description="Ig-like" evidence="5">
    <location>
        <begin position="385"/>
        <end position="465"/>
    </location>
</feature>
<name>A0AA88MFT3_TACVA</name>
<dbReference type="Gene3D" id="2.60.40.10">
    <property type="entry name" value="Immunoglobulins"/>
    <property type="match status" value="7"/>
</dbReference>
<evidence type="ECO:0000313" key="7">
    <source>
        <dbReference type="Proteomes" id="UP001187315"/>
    </source>
</evidence>
<keyword evidence="1" id="KW-1015">Disulfide bond</keyword>
<keyword evidence="3" id="KW-0812">Transmembrane</keyword>
<keyword evidence="4" id="KW-0732">Signal</keyword>
<dbReference type="SMART" id="SM00409">
    <property type="entry name" value="IG"/>
    <property type="match status" value="5"/>
</dbReference>
<gene>
    <name evidence="6" type="ORF">Q7C36_014125</name>
</gene>
<dbReference type="InterPro" id="IPR013098">
    <property type="entry name" value="Ig_I-set"/>
</dbReference>
<dbReference type="PANTHER" id="PTHR13771">
    <property type="entry name" value="INTERCELLULAR ADHESION MOLECULE"/>
    <property type="match status" value="1"/>
</dbReference>
<dbReference type="InterPro" id="IPR007110">
    <property type="entry name" value="Ig-like_dom"/>
</dbReference>
<dbReference type="Proteomes" id="UP001187315">
    <property type="component" value="Unassembled WGS sequence"/>
</dbReference>
<keyword evidence="3" id="KW-1133">Transmembrane helix</keyword>
<feature type="signal peptide" evidence="4">
    <location>
        <begin position="1"/>
        <end position="29"/>
    </location>
</feature>
<feature type="domain" description="Ig-like" evidence="5">
    <location>
        <begin position="483"/>
        <end position="552"/>
    </location>
</feature>
<keyword evidence="2" id="KW-0393">Immunoglobulin domain</keyword>
<proteinExistence type="predicted"/>
<dbReference type="Pfam" id="PF07679">
    <property type="entry name" value="I-set"/>
    <property type="match status" value="4"/>
</dbReference>
<feature type="domain" description="Ig-like" evidence="5">
    <location>
        <begin position="308"/>
        <end position="380"/>
    </location>
</feature>
<feature type="transmembrane region" description="Helical" evidence="3">
    <location>
        <begin position="668"/>
        <end position="690"/>
    </location>
</feature>
<reference evidence="6" key="1">
    <citation type="submission" date="2023-08" db="EMBL/GenBank/DDBJ databases">
        <title>Pelteobagrus vachellii genome.</title>
        <authorList>
            <person name="Liu H."/>
        </authorList>
    </citation>
    <scope>NUCLEOTIDE SEQUENCE</scope>
    <source>
        <strain evidence="6">PRFRI_2022a</strain>
        <tissue evidence="6">Muscle</tissue>
    </source>
</reference>
<evidence type="ECO:0000256" key="1">
    <source>
        <dbReference type="ARBA" id="ARBA00023157"/>
    </source>
</evidence>
<feature type="domain" description="Ig-like" evidence="5">
    <location>
        <begin position="120"/>
        <end position="205"/>
    </location>
</feature>
<dbReference type="FunFam" id="2.60.40.10:FF:000032">
    <property type="entry name" value="palladin isoform X1"/>
    <property type="match status" value="2"/>
</dbReference>
<evidence type="ECO:0000259" key="5">
    <source>
        <dbReference type="PROSITE" id="PS50835"/>
    </source>
</evidence>
<evidence type="ECO:0000313" key="6">
    <source>
        <dbReference type="EMBL" id="KAK2836256.1"/>
    </source>
</evidence>
<keyword evidence="3" id="KW-0472">Membrane</keyword>
<evidence type="ECO:0000256" key="2">
    <source>
        <dbReference type="ARBA" id="ARBA00023319"/>
    </source>
</evidence>
<keyword evidence="7" id="KW-1185">Reference proteome</keyword>
<sequence length="693" mass="76012">MDWGTDLWIFKFNWTLLYLTQLPGMVILALQNGDGCPITIQPAKLVVEFGASATANCSTTVTHNGMGWEAVTGAVDKTKGVQFLIWRVESLKYWETQPICYINAHEQCESKLPVTLYKRPEKVSISTVDHTGPMIEGKQYKLDCDVQNVAPVNLLTVNWYKGQPGQLVKSVQFNNTSSKTPVNRSTELSISTSKEDDGVQYRCEAKLELGPEGPQPPPIKTSDPLNIIVHYKPIITCSDWSALFNTPLSSYPYNVMGKPSPNITCYRDQSPVSSDMRLSKSDTGQYRFTASNEVGSSSCDTKITVEYPPTFNCPKNYTGKENESFLDKCSVMASPVANITWTKDGKTVSPLHSLTRGDSGSYVITAVNKHGVEPHRMIVNVQYGPEIQPVTRSEVVKAGNDLSLSCTAEGNPEPEVSWSFQNQTKATGRRQTILNLSKANSADAGEYLCTASNELGSKTRTVSLTVEGTVSISTVDHTGPMIEGKQYKLDCDVQNVAPVNLLTVNWYKGQPGQLVKSVQFNNISSKTPVNRSTELSISTSKEDDGVQYRCEAKLELGPEGPQPPPIKTSDPLSIIVHYGPEIQPVTRSEVVKAGNDLSLSCTAEGNPEPEVSWSFQNQTKATGRRQTILNLSKANSADAGEYLCTASNELGSKTRTVSLTVEESNTRTIIICVGVLLLILIIAYGIYIFVRRR</sequence>
<feature type="chain" id="PRO_5041635430" description="Ig-like domain-containing protein" evidence="4">
    <location>
        <begin position="30"/>
        <end position="693"/>
    </location>
</feature>
<dbReference type="SMART" id="SM00408">
    <property type="entry name" value="IGc2"/>
    <property type="match status" value="5"/>
</dbReference>
<dbReference type="PANTHER" id="PTHR13771:SF9">
    <property type="entry name" value="INTERCELLULAR ADHESION MOLECULE 5"/>
    <property type="match status" value="1"/>
</dbReference>
<dbReference type="InterPro" id="IPR047012">
    <property type="entry name" value="ICAM_VCAM"/>
</dbReference>
<dbReference type="PROSITE" id="PS50835">
    <property type="entry name" value="IG_LIKE"/>
    <property type="match status" value="5"/>
</dbReference>
<dbReference type="InterPro" id="IPR003598">
    <property type="entry name" value="Ig_sub2"/>
</dbReference>
<dbReference type="AlphaFoldDB" id="A0AA88MFT3"/>
<dbReference type="CDD" id="cd12087">
    <property type="entry name" value="TM_EGFR-like"/>
    <property type="match status" value="1"/>
</dbReference>
<evidence type="ECO:0000256" key="4">
    <source>
        <dbReference type="SAM" id="SignalP"/>
    </source>
</evidence>
<dbReference type="GO" id="GO:0007155">
    <property type="term" value="P:cell adhesion"/>
    <property type="evidence" value="ECO:0007669"/>
    <property type="project" value="InterPro"/>
</dbReference>
<evidence type="ECO:0000256" key="3">
    <source>
        <dbReference type="SAM" id="Phobius"/>
    </source>
</evidence>
<dbReference type="EMBL" id="JAVHJS010000014">
    <property type="protein sequence ID" value="KAK2836256.1"/>
    <property type="molecule type" value="Genomic_DNA"/>
</dbReference>
<organism evidence="6 7">
    <name type="scientific">Tachysurus vachellii</name>
    <name type="common">Darkbarbel catfish</name>
    <name type="synonym">Pelteobagrus vachellii</name>
    <dbReference type="NCBI Taxonomy" id="175792"/>
    <lineage>
        <taxon>Eukaryota</taxon>
        <taxon>Metazoa</taxon>
        <taxon>Chordata</taxon>
        <taxon>Craniata</taxon>
        <taxon>Vertebrata</taxon>
        <taxon>Euteleostomi</taxon>
        <taxon>Actinopterygii</taxon>
        <taxon>Neopterygii</taxon>
        <taxon>Teleostei</taxon>
        <taxon>Ostariophysi</taxon>
        <taxon>Siluriformes</taxon>
        <taxon>Bagridae</taxon>
        <taxon>Tachysurus</taxon>
    </lineage>
</organism>
<dbReference type="SUPFAM" id="SSF48726">
    <property type="entry name" value="Immunoglobulin"/>
    <property type="match status" value="7"/>
</dbReference>
<dbReference type="InterPro" id="IPR013783">
    <property type="entry name" value="Ig-like_fold"/>
</dbReference>
<dbReference type="InterPro" id="IPR036179">
    <property type="entry name" value="Ig-like_dom_sf"/>
</dbReference>
<comment type="caution">
    <text evidence="6">The sequence shown here is derived from an EMBL/GenBank/DDBJ whole genome shotgun (WGS) entry which is preliminary data.</text>
</comment>
<dbReference type="InterPro" id="IPR003599">
    <property type="entry name" value="Ig_sub"/>
</dbReference>
<feature type="domain" description="Ig-like" evidence="5">
    <location>
        <begin position="580"/>
        <end position="660"/>
    </location>
</feature>
<dbReference type="GO" id="GO:0005178">
    <property type="term" value="F:integrin binding"/>
    <property type="evidence" value="ECO:0007669"/>
    <property type="project" value="InterPro"/>
</dbReference>